<reference evidence="3 4" key="1">
    <citation type="journal article" date="2018" name="PLoS Genet.">
        <title>Population sequencing reveals clonal diversity and ancestral inbreeding in the grapevine cultivar Chardonnay.</title>
        <authorList>
            <person name="Roach M.J."/>
            <person name="Johnson D.L."/>
            <person name="Bohlmann J."/>
            <person name="van Vuuren H.J."/>
            <person name="Jones S.J."/>
            <person name="Pretorius I.S."/>
            <person name="Schmidt S.A."/>
            <person name="Borneman A.R."/>
        </authorList>
    </citation>
    <scope>NUCLEOTIDE SEQUENCE [LARGE SCALE GENOMIC DNA]</scope>
    <source>
        <strain evidence="4">cv. Chardonnay</strain>
        <tissue evidence="3">Leaf</tissue>
    </source>
</reference>
<sequence length="459" mass="53568">MAEEQDRISYLPDDILIRILSLLPTKEIARTSLLSKAWRKLSPFSSLSVLMFQSPDFFHSRRKSFDVSSFINAIDSSLRLRQKDVNLVRLRLRLHLDDIKSLIDSWIDAALERKVKELDLYLQPRFVAEPYDLPAKIFSATTITVLSLEQCRLEICGDIDLPALRKLCLRQIQCDEQAIRQLISSCPLIEDLNIASCGGLQKLHVSGLANLHRLQVICCYNLRRIEIDAPSLQHLVYHCGRLPCDMVLTPCEFLRELILLDPLITNDFLQNLDSGFPNLERLEIDSTRLQRIEISHHQLKRLELRLTEWQREAKLKIDAPNLQSFTYSGYRMPLTSTISSMNTSSLREAEIHFRNYNDYSHFFIPQLKKFFEKSKNCQVINLLIKSKEVLYNKFRNKEENPKCCTSCPTKCWRHYLEDVQIDGDESILEIDQIIAMPKLSQKSTNRNVRFRLKWRSQLL</sequence>
<dbReference type="EMBL" id="QGNW01001176">
    <property type="protein sequence ID" value="RVW51960.1"/>
    <property type="molecule type" value="Genomic_DNA"/>
</dbReference>
<keyword evidence="1" id="KW-0175">Coiled coil</keyword>
<dbReference type="PANTHER" id="PTHR34145:SF28">
    <property type="entry name" value="F-BOX DOMAIN-CONTAINING PROTEIN"/>
    <property type="match status" value="1"/>
</dbReference>
<gene>
    <name evidence="3" type="primary">VvCHDh000312_2</name>
    <name evidence="3" type="ORF">CK203_068090</name>
</gene>
<evidence type="ECO:0000313" key="3">
    <source>
        <dbReference type="EMBL" id="RVW51960.1"/>
    </source>
</evidence>
<dbReference type="SMART" id="SM00256">
    <property type="entry name" value="FBOX"/>
    <property type="match status" value="1"/>
</dbReference>
<name>A0A438EW70_VITVI</name>
<dbReference type="InterPro" id="IPR001810">
    <property type="entry name" value="F-box_dom"/>
</dbReference>
<dbReference type="SUPFAM" id="SSF52058">
    <property type="entry name" value="L domain-like"/>
    <property type="match status" value="1"/>
</dbReference>
<dbReference type="Proteomes" id="UP000288805">
    <property type="component" value="Unassembled WGS sequence"/>
</dbReference>
<dbReference type="PANTHER" id="PTHR34145">
    <property type="entry name" value="OS02G0105600 PROTEIN"/>
    <property type="match status" value="1"/>
</dbReference>
<dbReference type="AlphaFoldDB" id="A0A438EW70"/>
<dbReference type="Pfam" id="PF23622">
    <property type="entry name" value="LRR_At1g61320_AtMIF1"/>
    <property type="match status" value="1"/>
</dbReference>
<dbReference type="InterPro" id="IPR032675">
    <property type="entry name" value="LRR_dom_sf"/>
</dbReference>
<dbReference type="PROSITE" id="PS50181">
    <property type="entry name" value="FBOX"/>
    <property type="match status" value="1"/>
</dbReference>
<dbReference type="InterPro" id="IPR036047">
    <property type="entry name" value="F-box-like_dom_sf"/>
</dbReference>
<dbReference type="CDD" id="cd22160">
    <property type="entry name" value="F-box_AtFBL13-like"/>
    <property type="match status" value="1"/>
</dbReference>
<comment type="caution">
    <text evidence="3">The sequence shown here is derived from an EMBL/GenBank/DDBJ whole genome shotgun (WGS) entry which is preliminary data.</text>
</comment>
<dbReference type="InterPro" id="IPR055357">
    <property type="entry name" value="LRR_At1g61320_AtMIF1"/>
</dbReference>
<evidence type="ECO:0000313" key="4">
    <source>
        <dbReference type="Proteomes" id="UP000288805"/>
    </source>
</evidence>
<dbReference type="Gene3D" id="3.80.10.10">
    <property type="entry name" value="Ribonuclease Inhibitor"/>
    <property type="match status" value="1"/>
</dbReference>
<proteinExistence type="predicted"/>
<dbReference type="Pfam" id="PF00646">
    <property type="entry name" value="F-box"/>
    <property type="match status" value="1"/>
</dbReference>
<feature type="coiled-coil region" evidence="1">
    <location>
        <begin position="292"/>
        <end position="319"/>
    </location>
</feature>
<feature type="domain" description="F-box" evidence="2">
    <location>
        <begin position="5"/>
        <end position="41"/>
    </location>
</feature>
<dbReference type="Gene3D" id="1.20.1280.50">
    <property type="match status" value="1"/>
</dbReference>
<evidence type="ECO:0000259" key="2">
    <source>
        <dbReference type="PROSITE" id="PS50181"/>
    </source>
</evidence>
<organism evidence="3 4">
    <name type="scientific">Vitis vinifera</name>
    <name type="common">Grape</name>
    <dbReference type="NCBI Taxonomy" id="29760"/>
    <lineage>
        <taxon>Eukaryota</taxon>
        <taxon>Viridiplantae</taxon>
        <taxon>Streptophyta</taxon>
        <taxon>Embryophyta</taxon>
        <taxon>Tracheophyta</taxon>
        <taxon>Spermatophyta</taxon>
        <taxon>Magnoliopsida</taxon>
        <taxon>eudicotyledons</taxon>
        <taxon>Gunneridae</taxon>
        <taxon>Pentapetalae</taxon>
        <taxon>rosids</taxon>
        <taxon>Vitales</taxon>
        <taxon>Vitaceae</taxon>
        <taxon>Viteae</taxon>
        <taxon>Vitis</taxon>
    </lineage>
</organism>
<dbReference type="SUPFAM" id="SSF81383">
    <property type="entry name" value="F-box domain"/>
    <property type="match status" value="1"/>
</dbReference>
<protein>
    <submittedName>
        <fullName evidence="3">Putative F-box/LRR-repeat protein</fullName>
    </submittedName>
</protein>
<dbReference type="InterPro" id="IPR053772">
    <property type="entry name" value="At1g61320/At1g61330-like"/>
</dbReference>
<evidence type="ECO:0000256" key="1">
    <source>
        <dbReference type="SAM" id="Coils"/>
    </source>
</evidence>
<accession>A0A438EW70</accession>
<dbReference type="InterPro" id="IPR053781">
    <property type="entry name" value="F-box_AtFBL13-like"/>
</dbReference>